<feature type="non-terminal residue" evidence="12">
    <location>
        <position position="1117"/>
    </location>
</feature>
<comment type="subcellular location">
    <subcellularLocation>
        <location evidence="1">Membrane</location>
        <topology evidence="1">Multi-pass membrane protein</topology>
    </subcellularLocation>
</comment>
<dbReference type="GO" id="GO:0007214">
    <property type="term" value="P:gamma-aminobutyric acid signaling pathway"/>
    <property type="evidence" value="ECO:0007669"/>
    <property type="project" value="TreeGrafter"/>
</dbReference>
<gene>
    <name evidence="12" type="ORF">CYY_005898</name>
</gene>
<evidence type="ECO:0000256" key="5">
    <source>
        <dbReference type="ARBA" id="ARBA00023136"/>
    </source>
</evidence>
<dbReference type="InterPro" id="IPR017978">
    <property type="entry name" value="GPCR_3_C"/>
</dbReference>
<feature type="transmembrane region" description="Helical" evidence="10">
    <location>
        <begin position="825"/>
        <end position="844"/>
    </location>
</feature>
<dbReference type="SUPFAM" id="SSF51126">
    <property type="entry name" value="Pectin lyase-like"/>
    <property type="match status" value="1"/>
</dbReference>
<dbReference type="InterPro" id="IPR002455">
    <property type="entry name" value="GPCR3_GABA-B"/>
</dbReference>
<organism evidence="12 13">
    <name type="scientific">Polysphondylium violaceum</name>
    <dbReference type="NCBI Taxonomy" id="133409"/>
    <lineage>
        <taxon>Eukaryota</taxon>
        <taxon>Amoebozoa</taxon>
        <taxon>Evosea</taxon>
        <taxon>Eumycetozoa</taxon>
        <taxon>Dictyostelia</taxon>
        <taxon>Dictyosteliales</taxon>
        <taxon>Dictyosteliaceae</taxon>
        <taxon>Polysphondylium</taxon>
    </lineage>
</organism>
<feature type="compositionally biased region" description="Polar residues" evidence="9">
    <location>
        <begin position="1108"/>
        <end position="1117"/>
    </location>
</feature>
<sequence length="1117" mass="124780">MGKITFNNIFKIFIFLFFSILIFNIQSINCQFAPVLPGLINRNNPVIYKYVSVENGTDSSSCGSVNTPCLTLNYLFENGKVIRNQNTSIQLDQGVFNLYKMVNITGYLQVSIVGVANKTILQGPTRGFMVIATVFSIRNVHFRNFSINGSSELVPIFFPKIFEATFNDFLSYRYLTNAGGAFFLAASIVRFDNCQFSHCLAKNGGATFQISSNITYSGCYFFENSADAIGGAIAHGYGCSSQIENSTFISNNANQGGAVFFIGTRSRIKFSNFFYNYALTGGAIQIFNASFIGAVGCNFTQNLSDKLGGAVYIQNAFGLFSHSIYIENKSLVGGVFSVSDNAAIYVAFSIFRDNLSILGALLDTNSDLPMQFDGNFVENTKYLGEIQSMFSLSNARVSVMFKDNLIMNLNVTFFNANSLSILGVINSTFIECNGKIVNFYNQASAFFLNTKFINSTSLDSIIVLRNGATGYFYNCIFLRNKAVSIFVITNSADSLFYQNFFQECETTQELIILQNRYNMDIHFTTFRLNVGDTRGGVLFSDDTGKLQIYNSSFISNTCVSGCSIYYGANTLIASTCNTSHYCSNSFLNNFASNAGSVAYYSNNISCPIRTCDRCFSQNNTAIYGDLVNSVFHTFQIIEFITQVETNSDFSIKIMAMDRFKHVFRGSNAVRFTVHPCKEIYVTGVLSGTLYKNGLVTLHGLKANQFPGVSCNLTVTSDPQSQAVPLLIQIANCSDDRQAFKIYANNTLFMCMKVVKIDNIAKVVLVVIGIFLAIVSAIFFVITIYHRNKKVVRYTNPIFLIIVLVADVILLASLFCSITVSDIMCILRSLFVLLGLSILLTVVVVKQYKLWQLFKFNDYLKDTNIDTRTLLRLEGILLIIPIICIGVCLGGFRFKEKYVFNLEQETATHQCYSKHYYYAIIPILFYLGIILIFGCYICVKSRKFRSAPGTFYESYFNSLTIYNLTAVFVCIVPLCFALRSTPTTYFLVLNIGICVNVLVSLILLFVPKLNFLLRKDAIVTSLRKVIEDQERDIEKNKEMLAFYGMYLDEENKGYPPTIPIHETFSSEDSSSTYSSPEMSVNKSQSPILESISLSGSNHSDDYDPIEPNISENLDINTP</sequence>
<dbReference type="Pfam" id="PF00003">
    <property type="entry name" value="7tm_3"/>
    <property type="match status" value="1"/>
</dbReference>
<evidence type="ECO:0000256" key="4">
    <source>
        <dbReference type="ARBA" id="ARBA00023040"/>
    </source>
</evidence>
<keyword evidence="2 10" id="KW-0812">Transmembrane</keyword>
<dbReference type="GO" id="GO:0038039">
    <property type="term" value="C:G protein-coupled receptor heterodimeric complex"/>
    <property type="evidence" value="ECO:0007669"/>
    <property type="project" value="TreeGrafter"/>
</dbReference>
<comment type="caution">
    <text evidence="12">The sequence shown here is derived from an EMBL/GenBank/DDBJ whole genome shotgun (WGS) entry which is preliminary data.</text>
</comment>
<feature type="transmembrane region" description="Helical" evidence="10">
    <location>
        <begin position="874"/>
        <end position="894"/>
    </location>
</feature>
<evidence type="ECO:0000259" key="11">
    <source>
        <dbReference type="PROSITE" id="PS50259"/>
    </source>
</evidence>
<keyword evidence="8" id="KW-0807">Transducer</keyword>
<evidence type="ECO:0000256" key="6">
    <source>
        <dbReference type="ARBA" id="ARBA00023170"/>
    </source>
</evidence>
<dbReference type="Proteomes" id="UP000695562">
    <property type="component" value="Unassembled WGS sequence"/>
</dbReference>
<keyword evidence="13" id="KW-1185">Reference proteome</keyword>
<keyword evidence="4" id="KW-0297">G-protein coupled receptor</keyword>
<keyword evidence="3 10" id="KW-1133">Transmembrane helix</keyword>
<evidence type="ECO:0000256" key="10">
    <source>
        <dbReference type="SAM" id="Phobius"/>
    </source>
</evidence>
<feature type="transmembrane region" description="Helical" evidence="10">
    <location>
        <begin position="914"/>
        <end position="938"/>
    </location>
</feature>
<dbReference type="OrthoDB" id="10608160at2759"/>
<evidence type="ECO:0000313" key="12">
    <source>
        <dbReference type="EMBL" id="KAF2072797.1"/>
    </source>
</evidence>
<proteinExistence type="predicted"/>
<dbReference type="PROSITE" id="PS50259">
    <property type="entry name" value="G_PROTEIN_RECEP_F3_4"/>
    <property type="match status" value="1"/>
</dbReference>
<feature type="compositionally biased region" description="Low complexity" evidence="9">
    <location>
        <begin position="1065"/>
        <end position="1078"/>
    </location>
</feature>
<feature type="transmembrane region" description="Helical" evidence="10">
    <location>
        <begin position="797"/>
        <end position="819"/>
    </location>
</feature>
<feature type="region of interest" description="Disordered" evidence="9">
    <location>
        <begin position="1058"/>
        <end position="1117"/>
    </location>
</feature>
<keyword evidence="7" id="KW-0325">Glycoprotein</keyword>
<evidence type="ECO:0000256" key="2">
    <source>
        <dbReference type="ARBA" id="ARBA00022692"/>
    </source>
</evidence>
<evidence type="ECO:0000256" key="7">
    <source>
        <dbReference type="ARBA" id="ARBA00023180"/>
    </source>
</evidence>
<protein>
    <recommendedName>
        <fullName evidence="11">G-protein coupled receptors family 3 profile domain-containing protein</fullName>
    </recommendedName>
</protein>
<feature type="transmembrane region" description="Helical" evidence="10">
    <location>
        <begin position="984"/>
        <end position="1005"/>
    </location>
</feature>
<dbReference type="GO" id="GO:0004965">
    <property type="term" value="F:G protein-coupled GABA receptor activity"/>
    <property type="evidence" value="ECO:0007669"/>
    <property type="project" value="InterPro"/>
</dbReference>
<accession>A0A8J4V3Q1</accession>
<dbReference type="InterPro" id="IPR011050">
    <property type="entry name" value="Pectin_lyase_fold/virulence"/>
</dbReference>
<evidence type="ECO:0000313" key="13">
    <source>
        <dbReference type="Proteomes" id="UP000695562"/>
    </source>
</evidence>
<feature type="transmembrane region" description="Helical" evidence="10">
    <location>
        <begin position="959"/>
        <end position="978"/>
    </location>
</feature>
<evidence type="ECO:0000256" key="8">
    <source>
        <dbReference type="ARBA" id="ARBA00023224"/>
    </source>
</evidence>
<name>A0A8J4V3Q1_9MYCE</name>
<evidence type="ECO:0000256" key="3">
    <source>
        <dbReference type="ARBA" id="ARBA00022989"/>
    </source>
</evidence>
<keyword evidence="5 10" id="KW-0472">Membrane</keyword>
<reference evidence="12" key="1">
    <citation type="submission" date="2020-01" db="EMBL/GenBank/DDBJ databases">
        <title>Development of genomics and gene disruption for Polysphondylium violaceum indicates a role for the polyketide synthase stlB in stalk morphogenesis.</title>
        <authorList>
            <person name="Narita B."/>
            <person name="Kawabe Y."/>
            <person name="Kin K."/>
            <person name="Saito T."/>
            <person name="Gibbs R."/>
            <person name="Kuspa A."/>
            <person name="Muzny D."/>
            <person name="Queller D."/>
            <person name="Richards S."/>
            <person name="Strassman J."/>
            <person name="Sucgang R."/>
            <person name="Worley K."/>
            <person name="Schaap P."/>
        </authorList>
    </citation>
    <scope>NUCLEOTIDE SEQUENCE</scope>
    <source>
        <strain evidence="12">QSvi11</strain>
    </source>
</reference>
<feature type="domain" description="G-protein coupled receptors family 3 profile" evidence="11">
    <location>
        <begin position="760"/>
        <end position="1014"/>
    </location>
</feature>
<keyword evidence="6" id="KW-0675">Receptor</keyword>
<evidence type="ECO:0000256" key="1">
    <source>
        <dbReference type="ARBA" id="ARBA00004141"/>
    </source>
</evidence>
<feature type="compositionally biased region" description="Polar residues" evidence="9">
    <location>
        <begin position="1079"/>
        <end position="1096"/>
    </location>
</feature>
<dbReference type="EMBL" id="AJWJ01000247">
    <property type="protein sequence ID" value="KAF2072797.1"/>
    <property type="molecule type" value="Genomic_DNA"/>
</dbReference>
<dbReference type="PANTHER" id="PTHR10519:SF68">
    <property type="entry name" value="METABOTROPIC GLUTAMATE RECEPTOR-LIKE PROTEIN Q"/>
    <property type="match status" value="1"/>
</dbReference>
<evidence type="ECO:0000256" key="9">
    <source>
        <dbReference type="SAM" id="MobiDB-lite"/>
    </source>
</evidence>
<feature type="transmembrane region" description="Helical" evidence="10">
    <location>
        <begin position="762"/>
        <end position="785"/>
    </location>
</feature>
<dbReference type="AlphaFoldDB" id="A0A8J4V3Q1"/>
<dbReference type="PANTHER" id="PTHR10519">
    <property type="entry name" value="GABA-B RECEPTOR"/>
    <property type="match status" value="1"/>
</dbReference>